<gene>
    <name evidence="3" type="ORF">FRACYDRAFT_244448</name>
</gene>
<dbReference type="PROSITE" id="PS50830">
    <property type="entry name" value="TNASE_3"/>
    <property type="match status" value="1"/>
</dbReference>
<dbReference type="Proteomes" id="UP000095751">
    <property type="component" value="Unassembled WGS sequence"/>
</dbReference>
<evidence type="ECO:0000313" key="3">
    <source>
        <dbReference type="EMBL" id="OEU12191.1"/>
    </source>
</evidence>
<accession>A0A1E7F1V0</accession>
<organism evidence="3 4">
    <name type="scientific">Fragilariopsis cylindrus CCMP1102</name>
    <dbReference type="NCBI Taxonomy" id="635003"/>
    <lineage>
        <taxon>Eukaryota</taxon>
        <taxon>Sar</taxon>
        <taxon>Stramenopiles</taxon>
        <taxon>Ochrophyta</taxon>
        <taxon>Bacillariophyta</taxon>
        <taxon>Bacillariophyceae</taxon>
        <taxon>Bacillariophycidae</taxon>
        <taxon>Bacillariales</taxon>
        <taxon>Bacillariaceae</taxon>
        <taxon>Fragilariopsis</taxon>
    </lineage>
</organism>
<dbReference type="EMBL" id="KV784365">
    <property type="protein sequence ID" value="OEU12191.1"/>
    <property type="molecule type" value="Genomic_DNA"/>
</dbReference>
<dbReference type="SUPFAM" id="SSF50199">
    <property type="entry name" value="Staphylococcal nuclease"/>
    <property type="match status" value="1"/>
</dbReference>
<dbReference type="InterPro" id="IPR035437">
    <property type="entry name" value="SNase_OB-fold_sf"/>
</dbReference>
<dbReference type="InParanoid" id="A0A1E7F1V0"/>
<dbReference type="SMART" id="SM00318">
    <property type="entry name" value="SNc"/>
    <property type="match status" value="1"/>
</dbReference>
<dbReference type="AlphaFoldDB" id="A0A1E7F1V0"/>
<keyword evidence="1" id="KW-0732">Signal</keyword>
<dbReference type="InterPro" id="IPR016071">
    <property type="entry name" value="Staphylococal_nuclease_OB-fold"/>
</dbReference>
<evidence type="ECO:0000259" key="2">
    <source>
        <dbReference type="PROSITE" id="PS50830"/>
    </source>
</evidence>
<name>A0A1E7F1V0_9STRA</name>
<dbReference type="OrthoDB" id="430293at2759"/>
<dbReference type="KEGG" id="fcy:FRACYDRAFT_244448"/>
<reference evidence="3 4" key="1">
    <citation type="submission" date="2016-09" db="EMBL/GenBank/DDBJ databases">
        <title>Extensive genetic diversity and differential bi-allelic expression allows diatom success in the polar Southern Ocean.</title>
        <authorList>
            <consortium name="DOE Joint Genome Institute"/>
            <person name="Mock T."/>
            <person name="Otillar R.P."/>
            <person name="Strauss J."/>
            <person name="Dupont C."/>
            <person name="Frickenhaus S."/>
            <person name="Maumus F."/>
            <person name="Mcmullan M."/>
            <person name="Sanges R."/>
            <person name="Schmutz J."/>
            <person name="Toseland A."/>
            <person name="Valas R."/>
            <person name="Veluchamy A."/>
            <person name="Ward B.J."/>
            <person name="Allen A."/>
            <person name="Barry K."/>
            <person name="Falciatore A."/>
            <person name="Ferrante M."/>
            <person name="Fortunato A.E."/>
            <person name="Gloeckner G."/>
            <person name="Gruber A."/>
            <person name="Hipkin R."/>
            <person name="Janech M."/>
            <person name="Kroth P."/>
            <person name="Leese F."/>
            <person name="Lindquist E."/>
            <person name="Lyon B.R."/>
            <person name="Martin J."/>
            <person name="Mayer C."/>
            <person name="Parker M."/>
            <person name="Quesneville H."/>
            <person name="Raymond J."/>
            <person name="Uhlig C."/>
            <person name="Valentin K.U."/>
            <person name="Worden A.Z."/>
            <person name="Armbrust E.V."/>
            <person name="Bowler C."/>
            <person name="Green B."/>
            <person name="Moulton V."/>
            <person name="Van Oosterhout C."/>
            <person name="Grigoriev I."/>
        </authorList>
    </citation>
    <scope>NUCLEOTIDE SEQUENCE [LARGE SCALE GENOMIC DNA]</scope>
    <source>
        <strain evidence="3 4">CCMP1102</strain>
    </source>
</reference>
<keyword evidence="4" id="KW-1185">Reference proteome</keyword>
<protein>
    <recommendedName>
        <fullName evidence="2">TNase-like domain-containing protein</fullName>
    </recommendedName>
</protein>
<feature type="chain" id="PRO_5009192526" description="TNase-like domain-containing protein" evidence="1">
    <location>
        <begin position="17"/>
        <end position="209"/>
    </location>
</feature>
<sequence length="209" mass="23708">MIVTLSKFSAAALVAATVITAGDSSIFLPPKFETVDDVPSRYFKEDRVIYGRVERAIDGDTVRIRHCRTSFYCEDRMKKVPTSGSRRISLEPPKRIYDSTLSIRLYGVDCPEIQKRKNDPPSQPFGDEAKEYVTNLVLGKKVKVTLLSKDTAFWDVEEIVDIVDVDDDEDKHTNNDNNNDNTRLITADCWKWKPQPSSSPPSTPFVNNF</sequence>
<evidence type="ECO:0000256" key="1">
    <source>
        <dbReference type="SAM" id="SignalP"/>
    </source>
</evidence>
<evidence type="ECO:0000313" key="4">
    <source>
        <dbReference type="Proteomes" id="UP000095751"/>
    </source>
</evidence>
<dbReference type="Gene3D" id="2.40.50.90">
    <property type="match status" value="1"/>
</dbReference>
<dbReference type="Pfam" id="PF00565">
    <property type="entry name" value="SNase"/>
    <property type="match status" value="1"/>
</dbReference>
<feature type="signal peptide" evidence="1">
    <location>
        <begin position="1"/>
        <end position="16"/>
    </location>
</feature>
<proteinExistence type="predicted"/>
<feature type="domain" description="TNase-like" evidence="2">
    <location>
        <begin position="47"/>
        <end position="150"/>
    </location>
</feature>